<keyword evidence="2 5" id="KW-0808">Transferase</keyword>
<dbReference type="PROSITE" id="PS51733">
    <property type="entry name" value="BPL_LPL_CATALYTIC"/>
    <property type="match status" value="1"/>
</dbReference>
<feature type="domain" description="BPL/LPL catalytic" evidence="10">
    <location>
        <begin position="87"/>
        <end position="268"/>
    </location>
</feature>
<evidence type="ECO:0000313" key="12">
    <source>
        <dbReference type="Proteomes" id="UP000318307"/>
    </source>
</evidence>
<comment type="function">
    <text evidence="4 5 6">Catalyzes the transfer of endogenously produced octanoic acid from octanoyl-acyl-carrier-protein onto the lipoyl domains of lipoate-dependent enzymes. Lipoyl-ACP can also act as a substrate although octanoyl-ACP is likely to be the physiological substrate.</text>
</comment>
<organism evidence="11 12">
    <name type="scientific">Desulfobotulus alkaliphilus</name>
    <dbReference type="NCBI Taxonomy" id="622671"/>
    <lineage>
        <taxon>Bacteria</taxon>
        <taxon>Pseudomonadati</taxon>
        <taxon>Thermodesulfobacteriota</taxon>
        <taxon>Desulfobacteria</taxon>
        <taxon>Desulfobacterales</taxon>
        <taxon>Desulfobacteraceae</taxon>
        <taxon>Desulfobotulus</taxon>
    </lineage>
</organism>
<evidence type="ECO:0000256" key="3">
    <source>
        <dbReference type="ARBA" id="ARBA00023315"/>
    </source>
</evidence>
<dbReference type="SUPFAM" id="SSF55681">
    <property type="entry name" value="Class II aaRS and biotin synthetases"/>
    <property type="match status" value="1"/>
</dbReference>
<feature type="binding site" evidence="5 8">
    <location>
        <begin position="132"/>
        <end position="139"/>
    </location>
    <ligand>
        <name>substrate</name>
    </ligand>
</feature>
<dbReference type="GO" id="GO:0033819">
    <property type="term" value="F:lipoyl(octanoyl) transferase activity"/>
    <property type="evidence" value="ECO:0007669"/>
    <property type="project" value="UniProtKB-EC"/>
</dbReference>
<comment type="similarity">
    <text evidence="5 6">Belongs to the LipB family.</text>
</comment>
<protein>
    <recommendedName>
        <fullName evidence="5 6">Octanoyltransferase</fullName>
        <ecNumber evidence="5 6">2.3.1.181</ecNumber>
    </recommendedName>
    <alternativeName>
        <fullName evidence="5">Lipoate-protein ligase B</fullName>
    </alternativeName>
    <alternativeName>
        <fullName evidence="5">Lipoyl/octanoyl transferase</fullName>
    </alternativeName>
    <alternativeName>
        <fullName evidence="5">Octanoyl-[acyl-carrier-protein]-protein N-octanoyltransferase</fullName>
    </alternativeName>
</protein>
<proteinExistence type="inferred from homology"/>
<comment type="subcellular location">
    <subcellularLocation>
        <location evidence="5">Cytoplasm</location>
    </subcellularLocation>
</comment>
<dbReference type="InterPro" id="IPR000544">
    <property type="entry name" value="Octanoyltransferase"/>
</dbReference>
<evidence type="ECO:0000256" key="5">
    <source>
        <dbReference type="HAMAP-Rule" id="MF_00013"/>
    </source>
</evidence>
<dbReference type="EC" id="2.3.1.181" evidence="5 6"/>
<evidence type="ECO:0000256" key="1">
    <source>
        <dbReference type="ARBA" id="ARBA00004821"/>
    </source>
</evidence>
<keyword evidence="12" id="KW-1185">Reference proteome</keyword>
<comment type="caution">
    <text evidence="11">The sequence shown here is derived from an EMBL/GenBank/DDBJ whole genome shotgun (WGS) entry which is preliminary data.</text>
</comment>
<dbReference type="UniPathway" id="UPA00538">
    <property type="reaction ID" value="UER00592"/>
</dbReference>
<comment type="miscellaneous">
    <text evidence="5">In the reaction, the free carboxyl group of octanoic acid is attached via an amide linkage to the epsilon-amino group of a specific lysine residue of lipoyl domains of lipoate-dependent enzymes.</text>
</comment>
<dbReference type="AlphaFoldDB" id="A0A562REH3"/>
<evidence type="ECO:0000313" key="11">
    <source>
        <dbReference type="EMBL" id="TWI66954.1"/>
    </source>
</evidence>
<dbReference type="PIRSF" id="PIRSF016262">
    <property type="entry name" value="LPLase"/>
    <property type="match status" value="1"/>
</dbReference>
<feature type="binding site" evidence="5 8">
    <location>
        <begin position="199"/>
        <end position="201"/>
    </location>
    <ligand>
        <name>substrate</name>
    </ligand>
</feature>
<evidence type="ECO:0000259" key="10">
    <source>
        <dbReference type="PROSITE" id="PS51733"/>
    </source>
</evidence>
<evidence type="ECO:0000256" key="6">
    <source>
        <dbReference type="PIRNR" id="PIRNR016262"/>
    </source>
</evidence>
<name>A0A562REH3_9BACT</name>
<dbReference type="Proteomes" id="UP000318307">
    <property type="component" value="Unassembled WGS sequence"/>
</dbReference>
<dbReference type="GO" id="GO:0009249">
    <property type="term" value="P:protein lipoylation"/>
    <property type="evidence" value="ECO:0007669"/>
    <property type="project" value="InterPro"/>
</dbReference>
<keyword evidence="11" id="KW-0436">Ligase</keyword>
<dbReference type="CDD" id="cd16444">
    <property type="entry name" value="LipB"/>
    <property type="match status" value="1"/>
</dbReference>
<feature type="binding site" evidence="5 8">
    <location>
        <begin position="212"/>
        <end position="214"/>
    </location>
    <ligand>
        <name>substrate</name>
    </ligand>
</feature>
<dbReference type="GO" id="GO:0016874">
    <property type="term" value="F:ligase activity"/>
    <property type="evidence" value="ECO:0007669"/>
    <property type="project" value="UniProtKB-KW"/>
</dbReference>
<feature type="site" description="Lowers pKa of active site Cys" evidence="5 9">
    <location>
        <position position="196"/>
    </location>
</feature>
<dbReference type="OrthoDB" id="9787061at2"/>
<dbReference type="PANTHER" id="PTHR10993:SF7">
    <property type="entry name" value="LIPOYLTRANSFERASE 2, MITOCHONDRIAL-RELATED"/>
    <property type="match status" value="1"/>
</dbReference>
<dbReference type="InterPro" id="IPR004143">
    <property type="entry name" value="BPL_LPL_catalytic"/>
</dbReference>
<evidence type="ECO:0000256" key="4">
    <source>
        <dbReference type="ARBA" id="ARBA00024732"/>
    </source>
</evidence>
<dbReference type="RefSeq" id="WP_144686084.1">
    <property type="nucleotide sequence ID" value="NZ_VLLC01000027.1"/>
</dbReference>
<accession>A0A562REH3</accession>
<evidence type="ECO:0000256" key="2">
    <source>
        <dbReference type="ARBA" id="ARBA00022679"/>
    </source>
</evidence>
<reference evidence="11 12" key="1">
    <citation type="submission" date="2019-07" db="EMBL/GenBank/DDBJ databases">
        <title>Genome sequencing of 100 strains of the haloalkaliphilic chemolithoautotrophic sulfur-oxidizing bacterium Thioalkalivibrio.</title>
        <authorList>
            <person name="Muyzer G."/>
        </authorList>
    </citation>
    <scope>NUCLEOTIDE SEQUENCE [LARGE SCALE GENOMIC DNA]</scope>
    <source>
        <strain evidence="11 12">ASO4-4</strain>
    </source>
</reference>
<dbReference type="PROSITE" id="PS01313">
    <property type="entry name" value="LIPB"/>
    <property type="match status" value="1"/>
</dbReference>
<dbReference type="GO" id="GO:0005737">
    <property type="term" value="C:cytoplasm"/>
    <property type="evidence" value="ECO:0007669"/>
    <property type="project" value="UniProtKB-SubCell"/>
</dbReference>
<gene>
    <name evidence="5" type="primary">lipB</name>
    <name evidence="11" type="ORF">LZ24_02789</name>
</gene>
<dbReference type="InterPro" id="IPR045864">
    <property type="entry name" value="aa-tRNA-synth_II/BPL/LPL"/>
</dbReference>
<feature type="active site" description="Acyl-thioester intermediate" evidence="5 7">
    <location>
        <position position="230"/>
    </location>
</feature>
<keyword evidence="3 5" id="KW-0012">Acyltransferase</keyword>
<dbReference type="Pfam" id="PF21948">
    <property type="entry name" value="LplA-B_cat"/>
    <property type="match status" value="1"/>
</dbReference>
<comment type="pathway">
    <text evidence="1 5 6">Protein modification; protein lipoylation via endogenous pathway; protein N(6)-(lipoyl)lysine from octanoyl-[acyl-carrier-protein]: step 1/2.</text>
</comment>
<dbReference type="HAMAP" id="MF_00013">
    <property type="entry name" value="LipB"/>
    <property type="match status" value="1"/>
</dbReference>
<evidence type="ECO:0000256" key="9">
    <source>
        <dbReference type="PIRSR" id="PIRSR016262-3"/>
    </source>
</evidence>
<dbReference type="PANTHER" id="PTHR10993">
    <property type="entry name" value="OCTANOYLTRANSFERASE"/>
    <property type="match status" value="1"/>
</dbReference>
<keyword evidence="5" id="KW-0963">Cytoplasm</keyword>
<sequence length="272" mass="30595">MKQVQQEIPASAEACEQHFSVKDLGLISWESAFCMQQKVLEEKRASIKVRSEIKCTRKLNPHSAPCFESLSQDPEGDKRHLHCRNWPKPEDVLFLLEHPPVFTLGKRGGEGFFRLSPEKIRARGAAIVRTDRGGLVTYHGPGQLVVYPVFDIQKNGFGVRGWVDFLERVMVRCAFRMGVMAHGREDARGLWVENRKLGSIGVAVKGGVSLHGLAMNVAMDLEPFSWITPCGLDVSMGSLQEELGVPVSMEEVKREMVMAFTRELKRHRIKAL</sequence>
<evidence type="ECO:0000256" key="8">
    <source>
        <dbReference type="PIRSR" id="PIRSR016262-2"/>
    </source>
</evidence>
<evidence type="ECO:0000256" key="7">
    <source>
        <dbReference type="PIRSR" id="PIRSR016262-1"/>
    </source>
</evidence>
<dbReference type="Gene3D" id="3.30.930.10">
    <property type="entry name" value="Bira Bifunctional Protein, Domain 2"/>
    <property type="match status" value="1"/>
</dbReference>
<dbReference type="NCBIfam" id="TIGR00214">
    <property type="entry name" value="lipB"/>
    <property type="match status" value="1"/>
</dbReference>
<dbReference type="EMBL" id="VLLC01000027">
    <property type="protein sequence ID" value="TWI66954.1"/>
    <property type="molecule type" value="Genomic_DNA"/>
</dbReference>
<comment type="catalytic activity">
    <reaction evidence="5 6">
        <text>octanoyl-[ACP] + L-lysyl-[protein] = N(6)-octanoyl-L-lysyl-[protein] + holo-[ACP] + H(+)</text>
        <dbReference type="Rhea" id="RHEA:17665"/>
        <dbReference type="Rhea" id="RHEA-COMP:9636"/>
        <dbReference type="Rhea" id="RHEA-COMP:9685"/>
        <dbReference type="Rhea" id="RHEA-COMP:9752"/>
        <dbReference type="Rhea" id="RHEA-COMP:9928"/>
        <dbReference type="ChEBI" id="CHEBI:15378"/>
        <dbReference type="ChEBI" id="CHEBI:29969"/>
        <dbReference type="ChEBI" id="CHEBI:64479"/>
        <dbReference type="ChEBI" id="CHEBI:78463"/>
        <dbReference type="ChEBI" id="CHEBI:78809"/>
        <dbReference type="EC" id="2.3.1.181"/>
    </reaction>
</comment>
<dbReference type="InterPro" id="IPR020605">
    <property type="entry name" value="Octanoyltransferase_CS"/>
</dbReference>